<name>A0A1I7X628_HETBA</name>
<evidence type="ECO:0000313" key="3">
    <source>
        <dbReference type="WBParaSite" id="Hba_13018"/>
    </source>
</evidence>
<sequence>MESSKNTTEISVSGGNFSQRLSDIGYGQQGKGNVHYGRMELNRLNQFPKQHL</sequence>
<evidence type="ECO:0000256" key="1">
    <source>
        <dbReference type="SAM" id="MobiDB-lite"/>
    </source>
</evidence>
<reference evidence="3" key="1">
    <citation type="submission" date="2016-11" db="UniProtKB">
        <authorList>
            <consortium name="WormBaseParasite"/>
        </authorList>
    </citation>
    <scope>IDENTIFICATION</scope>
</reference>
<protein>
    <submittedName>
        <fullName evidence="3">Uncharacterized protein</fullName>
    </submittedName>
</protein>
<dbReference type="Proteomes" id="UP000095283">
    <property type="component" value="Unplaced"/>
</dbReference>
<accession>A0A1I7X628</accession>
<feature type="compositionally biased region" description="Polar residues" evidence="1">
    <location>
        <begin position="1"/>
        <end position="21"/>
    </location>
</feature>
<organism evidence="2 3">
    <name type="scientific">Heterorhabditis bacteriophora</name>
    <name type="common">Entomopathogenic nematode worm</name>
    <dbReference type="NCBI Taxonomy" id="37862"/>
    <lineage>
        <taxon>Eukaryota</taxon>
        <taxon>Metazoa</taxon>
        <taxon>Ecdysozoa</taxon>
        <taxon>Nematoda</taxon>
        <taxon>Chromadorea</taxon>
        <taxon>Rhabditida</taxon>
        <taxon>Rhabditina</taxon>
        <taxon>Rhabditomorpha</taxon>
        <taxon>Strongyloidea</taxon>
        <taxon>Heterorhabditidae</taxon>
        <taxon>Heterorhabditis</taxon>
    </lineage>
</organism>
<proteinExistence type="predicted"/>
<dbReference type="AlphaFoldDB" id="A0A1I7X628"/>
<feature type="region of interest" description="Disordered" evidence="1">
    <location>
        <begin position="1"/>
        <end position="33"/>
    </location>
</feature>
<keyword evidence="2" id="KW-1185">Reference proteome</keyword>
<evidence type="ECO:0000313" key="2">
    <source>
        <dbReference type="Proteomes" id="UP000095283"/>
    </source>
</evidence>
<dbReference type="WBParaSite" id="Hba_13018">
    <property type="protein sequence ID" value="Hba_13018"/>
    <property type="gene ID" value="Hba_13018"/>
</dbReference>